<dbReference type="CDD" id="cd05471">
    <property type="entry name" value="pepsin_like"/>
    <property type="match status" value="1"/>
</dbReference>
<feature type="chain" id="PRO_5040515859" evidence="7">
    <location>
        <begin position="22"/>
        <end position="484"/>
    </location>
</feature>
<dbReference type="GO" id="GO:0006508">
    <property type="term" value="P:proteolysis"/>
    <property type="evidence" value="ECO:0007669"/>
    <property type="project" value="UniProtKB-KW"/>
</dbReference>
<keyword evidence="7" id="KW-0732">Signal</keyword>
<dbReference type="AlphaFoldDB" id="A0A9P3LG32"/>
<keyword evidence="10" id="KW-1185">Reference proteome</keyword>
<comment type="caution">
    <text evidence="9">The sequence shown here is derived from an EMBL/GenBank/DDBJ whole genome shotgun (WGS) entry which is preliminary data.</text>
</comment>
<keyword evidence="2 6" id="KW-0645">Protease</keyword>
<feature type="signal peptide" evidence="7">
    <location>
        <begin position="1"/>
        <end position="21"/>
    </location>
</feature>
<dbReference type="GO" id="GO:0004190">
    <property type="term" value="F:aspartic-type endopeptidase activity"/>
    <property type="evidence" value="ECO:0007669"/>
    <property type="project" value="UniProtKB-KW"/>
</dbReference>
<feature type="active site" evidence="5">
    <location>
        <position position="305"/>
    </location>
</feature>
<evidence type="ECO:0000256" key="4">
    <source>
        <dbReference type="ARBA" id="ARBA00022801"/>
    </source>
</evidence>
<dbReference type="InterPro" id="IPR033121">
    <property type="entry name" value="PEPTIDASE_A1"/>
</dbReference>
<evidence type="ECO:0000259" key="8">
    <source>
        <dbReference type="PROSITE" id="PS51767"/>
    </source>
</evidence>
<accession>A0A9P3LG32</accession>
<feature type="active site" evidence="5">
    <location>
        <position position="111"/>
    </location>
</feature>
<evidence type="ECO:0000256" key="5">
    <source>
        <dbReference type="PIRSR" id="PIRSR601461-1"/>
    </source>
</evidence>
<dbReference type="InterPro" id="IPR021109">
    <property type="entry name" value="Peptidase_aspartic_dom_sf"/>
</dbReference>
<dbReference type="PROSITE" id="PS00141">
    <property type="entry name" value="ASP_PROTEASE"/>
    <property type="match status" value="1"/>
</dbReference>
<dbReference type="PANTHER" id="PTHR47966">
    <property type="entry name" value="BETA-SITE APP-CLEAVING ENZYME, ISOFORM A-RELATED"/>
    <property type="match status" value="1"/>
</dbReference>
<organism evidence="9 10">
    <name type="scientific">Phanerochaete sordida</name>
    <dbReference type="NCBI Taxonomy" id="48140"/>
    <lineage>
        <taxon>Eukaryota</taxon>
        <taxon>Fungi</taxon>
        <taxon>Dikarya</taxon>
        <taxon>Basidiomycota</taxon>
        <taxon>Agaricomycotina</taxon>
        <taxon>Agaricomycetes</taxon>
        <taxon>Polyporales</taxon>
        <taxon>Phanerochaetaceae</taxon>
        <taxon>Phanerochaete</taxon>
    </lineage>
</organism>
<evidence type="ECO:0000256" key="7">
    <source>
        <dbReference type="SAM" id="SignalP"/>
    </source>
</evidence>
<dbReference type="InterPro" id="IPR001969">
    <property type="entry name" value="Aspartic_peptidase_AS"/>
</dbReference>
<evidence type="ECO:0000313" key="9">
    <source>
        <dbReference type="EMBL" id="GJE93328.1"/>
    </source>
</evidence>
<evidence type="ECO:0000256" key="2">
    <source>
        <dbReference type="ARBA" id="ARBA00022670"/>
    </source>
</evidence>
<evidence type="ECO:0000256" key="6">
    <source>
        <dbReference type="RuleBase" id="RU000454"/>
    </source>
</evidence>
<dbReference type="EMBL" id="BPQB01000031">
    <property type="protein sequence ID" value="GJE93328.1"/>
    <property type="molecule type" value="Genomic_DNA"/>
</dbReference>
<dbReference type="Proteomes" id="UP000703269">
    <property type="component" value="Unassembled WGS sequence"/>
</dbReference>
<keyword evidence="4 6" id="KW-0378">Hydrolase</keyword>
<evidence type="ECO:0000256" key="3">
    <source>
        <dbReference type="ARBA" id="ARBA00022750"/>
    </source>
</evidence>
<dbReference type="OrthoDB" id="771136at2759"/>
<dbReference type="Gene3D" id="2.40.70.10">
    <property type="entry name" value="Acid Proteases"/>
    <property type="match status" value="2"/>
</dbReference>
<feature type="domain" description="Peptidase A1" evidence="8">
    <location>
        <begin position="93"/>
        <end position="421"/>
    </location>
</feature>
<sequence length="484" mass="49591">MLRGLPEIVALLAFLTSVAQCAGIPTSNVHAPGTHVALQRRPSPARNTSEWSAWALAQRLSLEAKYAVGANSKHDRRASGTNLISNQNTDSSYFGSIAVGTPPTSYNVILDTGSADLWLASEDARDSLPEDTLTFDPTRSSSYAPLNASFSIAYGSGSAAGVLGRDTVQFAGFEVTDQVFGVVADVSPTLLDTPVSGLLGLAFGGIARSGAQPLWQALLAAGALDAPLLGVHLTRFVNASDARAVAPGGALALGALNASLYAGAVDYQPVPGGARGYWTLEMAGVSVQGSPLDLASDAVALAAIDTGTTLVGGPADVVAQLYAAIPGSAPGTGNYAGYWTYPCATEVHVALRFGASNVSWPVAPADFRLLQADASTCVGAFFALSARSTAGGGSPSWIVGDTFLKNVYTAFRAAPPAVGFAQLSAAALAMNGVSGAPPTPTLNAPEVTASGLASGADRLRVEWFPMLFAGAMAGLRLSGWWWLW</sequence>
<evidence type="ECO:0000313" key="10">
    <source>
        <dbReference type="Proteomes" id="UP000703269"/>
    </source>
</evidence>
<dbReference type="FunFam" id="2.40.70.10:FF:000115">
    <property type="entry name" value="Lysosomal aspartic protease"/>
    <property type="match status" value="1"/>
</dbReference>
<protein>
    <submittedName>
        <fullName evidence="9">A1 family peptidase</fullName>
    </submittedName>
</protein>
<dbReference type="PROSITE" id="PS51767">
    <property type="entry name" value="PEPTIDASE_A1"/>
    <property type="match status" value="1"/>
</dbReference>
<dbReference type="InterPro" id="IPR001461">
    <property type="entry name" value="Aspartic_peptidase_A1"/>
</dbReference>
<gene>
    <name evidence="9" type="ORF">PsYK624_094870</name>
</gene>
<dbReference type="PANTHER" id="PTHR47966:SF6">
    <property type="entry name" value="PEPTIDASE A1 DOMAIN-CONTAINING PROTEIN"/>
    <property type="match status" value="1"/>
</dbReference>
<evidence type="ECO:0000256" key="1">
    <source>
        <dbReference type="ARBA" id="ARBA00007447"/>
    </source>
</evidence>
<dbReference type="PRINTS" id="PR00792">
    <property type="entry name" value="PEPSIN"/>
</dbReference>
<dbReference type="SUPFAM" id="SSF50630">
    <property type="entry name" value="Acid proteases"/>
    <property type="match status" value="1"/>
</dbReference>
<keyword evidence="3 6" id="KW-0064">Aspartyl protease</keyword>
<dbReference type="InterPro" id="IPR034164">
    <property type="entry name" value="Pepsin-like_dom"/>
</dbReference>
<proteinExistence type="inferred from homology"/>
<name>A0A9P3LG32_9APHY</name>
<dbReference type="Pfam" id="PF00026">
    <property type="entry name" value="Asp"/>
    <property type="match status" value="1"/>
</dbReference>
<comment type="similarity">
    <text evidence="1 6">Belongs to the peptidase A1 family.</text>
</comment>
<reference evidence="9 10" key="1">
    <citation type="submission" date="2021-08" db="EMBL/GenBank/DDBJ databases">
        <title>Draft Genome Sequence of Phanerochaete sordida strain YK-624.</title>
        <authorList>
            <person name="Mori T."/>
            <person name="Dohra H."/>
            <person name="Suzuki T."/>
            <person name="Kawagishi H."/>
            <person name="Hirai H."/>
        </authorList>
    </citation>
    <scope>NUCLEOTIDE SEQUENCE [LARGE SCALE GENOMIC DNA]</scope>
    <source>
        <strain evidence="9 10">YK-624</strain>
    </source>
</reference>